<organism evidence="1 2">
    <name type="scientific">Oikopleura dioica</name>
    <name type="common">Tunicate</name>
    <dbReference type="NCBI Taxonomy" id="34765"/>
    <lineage>
        <taxon>Eukaryota</taxon>
        <taxon>Metazoa</taxon>
        <taxon>Chordata</taxon>
        <taxon>Tunicata</taxon>
        <taxon>Appendicularia</taxon>
        <taxon>Copelata</taxon>
        <taxon>Oikopleuridae</taxon>
        <taxon>Oikopleura</taxon>
    </lineage>
</organism>
<evidence type="ECO:0000313" key="1">
    <source>
        <dbReference type="EMBL" id="CAG5102656.1"/>
    </source>
</evidence>
<dbReference type="EMBL" id="OU015566">
    <property type="protein sequence ID" value="CAG5102656.1"/>
    <property type="molecule type" value="Genomic_DNA"/>
</dbReference>
<sequence length="229" mass="26395">MSARNSVFHPPIEFAPQKFSSEDFRDQTEDVVYQFTPSADVSLRITPFVFKKIENCAEERLSVIYRENYWSFCAGSKIELHFPPNLASWKFEVEWGQIQQIDRSRDSFHVEEGIQLLRKMENHVIKVLKMVNIKPWAFKHQMVPINQMIASTKSSSCLIPFDFESYGGSSFKSWTEENSKLSSNPCKLMSAFQEGLEKIASDFACLDGIPDFISGRWALKIAKLTERVC</sequence>
<protein>
    <submittedName>
        <fullName evidence="1">Oidioi.mRNA.OKI2018_I69.chr1.g406.t1.cds</fullName>
    </submittedName>
</protein>
<accession>A0ABN7SLE5</accession>
<gene>
    <name evidence="1" type="ORF">OKIOD_LOCUS9171</name>
</gene>
<keyword evidence="2" id="KW-1185">Reference proteome</keyword>
<dbReference type="Proteomes" id="UP001158576">
    <property type="component" value="Chromosome 1"/>
</dbReference>
<reference evidence="1 2" key="1">
    <citation type="submission" date="2021-04" db="EMBL/GenBank/DDBJ databases">
        <authorList>
            <person name="Bliznina A."/>
        </authorList>
    </citation>
    <scope>NUCLEOTIDE SEQUENCE [LARGE SCALE GENOMIC DNA]</scope>
</reference>
<proteinExistence type="predicted"/>
<evidence type="ECO:0000313" key="2">
    <source>
        <dbReference type="Proteomes" id="UP001158576"/>
    </source>
</evidence>
<name>A0ABN7SLE5_OIKDI</name>